<dbReference type="GeneID" id="57486952"/>
<reference evidence="2 5" key="2">
    <citation type="submission" date="2020-12" db="EMBL/GenBank/DDBJ databases">
        <title>Draft genome sequence of furan degrading bacterial strain FUR100.</title>
        <authorList>
            <person name="Woiski C."/>
        </authorList>
    </citation>
    <scope>NUCLEOTIDE SEQUENCE [LARGE SCALE GENOMIC DNA]</scope>
    <source>
        <strain evidence="2 5">FUR100</strain>
    </source>
</reference>
<reference evidence="1 4" key="1">
    <citation type="journal article" date="2017" name="Poromechanics V (2013)">
        <title>Genomic Characterization of the Arsenic-Tolerant Actinobacterium, &lt;i&gt;Rhodococcus erythropolis&lt;/i&gt; S43.</title>
        <authorList>
            <person name="Retamal-Morales G."/>
            <person name="Mehnert M."/>
            <person name="Schwabe R."/>
            <person name="Tischler D."/>
            <person name="Schloemann M."/>
            <person name="Levican G.J."/>
        </authorList>
    </citation>
    <scope>NUCLEOTIDE SEQUENCE [LARGE SCALE GENOMIC DNA]</scope>
    <source>
        <strain evidence="1 4">S43</strain>
    </source>
</reference>
<gene>
    <name evidence="1" type="ORF">BS297_09925</name>
    <name evidence="2" type="ORF">I3517_31315</name>
    <name evidence="3" type="ORF">QIE55_15235</name>
</gene>
<protein>
    <recommendedName>
        <fullName evidence="6">Iron reductase</fullName>
    </recommendedName>
</protein>
<proteinExistence type="predicted"/>
<reference evidence="3" key="3">
    <citation type="submission" date="2023-08" db="EMBL/GenBank/DDBJ databases">
        <title>Isolation and Characterization of Rhodococcus erythropolis MGMM8.</title>
        <authorList>
            <person name="Diabankana R.G.C."/>
            <person name="Afordoanyi D.M."/>
            <person name="Validov S.Z."/>
        </authorList>
    </citation>
    <scope>NUCLEOTIDE SEQUENCE</scope>
    <source>
        <strain evidence="3">MGMM8</strain>
    </source>
</reference>
<evidence type="ECO:0000313" key="5">
    <source>
        <dbReference type="Proteomes" id="UP000627573"/>
    </source>
</evidence>
<sequence length="260" mass="28211">MTITLTTQHADVREFELRSNALSRTSVRLRALNPDYPRVYAVAAMAGEGKRRWWQLSEGLCGDRVHQMFARSLQDLDSAEAAAIQVATSLIHAVVGRVAASIVSEGSAWDPGLENLFIHMDSDGGIDWAGVVDETLRVAPNGRESGSDGVVDMPCEEALLVWTAHRCLTSLRAIYDAVARCAPVDQFRFWGLVGESILGAAAYVPILAGEGESAAQRRGQGLLDAFVAAGLPVRARRKVSLRPRWNQFDEGLAKLGQPCL</sequence>
<dbReference type="EMBL" id="CP124545">
    <property type="protein sequence ID" value="WGV46946.1"/>
    <property type="molecule type" value="Genomic_DNA"/>
</dbReference>
<evidence type="ECO:0000313" key="2">
    <source>
        <dbReference type="EMBL" id="MBH5147103.1"/>
    </source>
</evidence>
<dbReference type="Proteomes" id="UP000627573">
    <property type="component" value="Unassembled WGS sequence"/>
</dbReference>
<keyword evidence="5" id="KW-1185">Reference proteome</keyword>
<evidence type="ECO:0000313" key="3">
    <source>
        <dbReference type="EMBL" id="WGV46946.1"/>
    </source>
</evidence>
<organism evidence="2 5">
    <name type="scientific">Rhodococcus erythropolis</name>
    <name type="common">Arthrobacter picolinophilus</name>
    <dbReference type="NCBI Taxonomy" id="1833"/>
    <lineage>
        <taxon>Bacteria</taxon>
        <taxon>Bacillati</taxon>
        <taxon>Actinomycetota</taxon>
        <taxon>Actinomycetes</taxon>
        <taxon>Mycobacteriales</taxon>
        <taxon>Nocardiaceae</taxon>
        <taxon>Rhodococcus</taxon>
        <taxon>Rhodococcus erythropolis group</taxon>
    </lineage>
</organism>
<dbReference type="Proteomes" id="UP000325576">
    <property type="component" value="Unassembled WGS sequence"/>
</dbReference>
<dbReference type="EMBL" id="MRBO01000314">
    <property type="protein sequence ID" value="KAB2585534.1"/>
    <property type="molecule type" value="Genomic_DNA"/>
</dbReference>
<dbReference type="AlphaFoldDB" id="A0A0C3A7R6"/>
<dbReference type="EMBL" id="JAECSB010000097">
    <property type="protein sequence ID" value="MBH5147103.1"/>
    <property type="molecule type" value="Genomic_DNA"/>
</dbReference>
<evidence type="ECO:0000313" key="4">
    <source>
        <dbReference type="Proteomes" id="UP000325576"/>
    </source>
</evidence>
<name>A0A0C3A7R6_RHOER</name>
<dbReference type="RefSeq" id="WP_020907762.1">
    <property type="nucleotide sequence ID" value="NZ_BHXB01000001.1"/>
</dbReference>
<evidence type="ECO:0000313" key="1">
    <source>
        <dbReference type="EMBL" id="KAB2585534.1"/>
    </source>
</evidence>
<dbReference type="Proteomes" id="UP001230933">
    <property type="component" value="Chromosome"/>
</dbReference>
<accession>A0A0C3A7R6</accession>
<dbReference type="KEGG" id="reb:XU06_14480"/>
<evidence type="ECO:0008006" key="6">
    <source>
        <dbReference type="Google" id="ProtNLM"/>
    </source>
</evidence>
<dbReference type="OMA" id="VAHRSHR"/>